<gene>
    <name evidence="2" type="ORF">I0Q91_08620</name>
</gene>
<sequence>MKSIVDVPGIKVGHAQLEKELTGCTVILTGEKGATAGVDIRGGAPGSRESALLAPEKAVDKVHGILLTGGSAFGLDAAAGVMKYLKENNIGFETGVIPVPIVPASVIFDFLIGEPAWPDASLAYSACKSASSAEMKKGNIGAGIGATIGKVKGPAFMMKSGIGTAYYQFPNGISIGAVVVLNAFGDLRCQHSGNIIAGAYDREENEFLNTMNMLESHEGNKEFGIENTTLAVIATDASLNKNQAKKVAELGQNGLARSLTPAHTMLDGDTVYAVSTGDKKIDISLLGNKAAEIISEAILDSIHSAEKIAGIPSLKYLKERK</sequence>
<organism evidence="2 3">
    <name type="scientific">Halonatronomonas betaini</name>
    <dbReference type="NCBI Taxonomy" id="2778430"/>
    <lineage>
        <taxon>Bacteria</taxon>
        <taxon>Bacillati</taxon>
        <taxon>Bacillota</taxon>
        <taxon>Clostridia</taxon>
        <taxon>Halanaerobiales</taxon>
        <taxon>Halarsenatibacteraceae</taxon>
        <taxon>Halonatronomonas</taxon>
    </lineage>
</organism>
<dbReference type="SUPFAM" id="SSF56266">
    <property type="entry name" value="DmpA/ArgJ-like"/>
    <property type="match status" value="1"/>
</dbReference>
<dbReference type="AlphaFoldDB" id="A0A931AYH8"/>
<reference evidence="2" key="1">
    <citation type="submission" date="2020-11" db="EMBL/GenBank/DDBJ databases">
        <title>Halonatronomonas betainensis gen. nov., sp. nov. a novel haloalkaliphilic representative of the family Halanaerobiacae capable of betaine degradation.</title>
        <authorList>
            <person name="Boltyanskaya Y."/>
            <person name="Kevbrin V."/>
            <person name="Detkova E."/>
            <person name="Grouzdev D.S."/>
            <person name="Koziaeva V."/>
            <person name="Zhilina T."/>
        </authorList>
    </citation>
    <scope>NUCLEOTIDE SEQUENCE</scope>
    <source>
        <strain evidence="2">Z-7014</strain>
    </source>
</reference>
<dbReference type="Proteomes" id="UP000621436">
    <property type="component" value="Unassembled WGS sequence"/>
</dbReference>
<evidence type="ECO:0000313" key="3">
    <source>
        <dbReference type="Proteomes" id="UP000621436"/>
    </source>
</evidence>
<dbReference type="PANTHER" id="PTHR36512">
    <property type="entry name" value="D-AMINOPEPTIDASE"/>
    <property type="match status" value="1"/>
</dbReference>
<proteinExistence type="inferred from homology"/>
<dbReference type="RefSeq" id="WP_270454091.1">
    <property type="nucleotide sequence ID" value="NZ_JADPIE010000004.1"/>
</dbReference>
<dbReference type="Gene3D" id="3.60.70.12">
    <property type="entry name" value="L-amino peptidase D-ALA esterase/amidase"/>
    <property type="match status" value="1"/>
</dbReference>
<dbReference type="GO" id="GO:0004177">
    <property type="term" value="F:aminopeptidase activity"/>
    <property type="evidence" value="ECO:0007669"/>
    <property type="project" value="TreeGrafter"/>
</dbReference>
<protein>
    <submittedName>
        <fullName evidence="2">P1 family peptidase</fullName>
    </submittedName>
</protein>
<dbReference type="InterPro" id="IPR005321">
    <property type="entry name" value="Peptidase_S58_DmpA"/>
</dbReference>
<dbReference type="CDD" id="cd02252">
    <property type="entry name" value="nylC_like"/>
    <property type="match status" value="1"/>
</dbReference>
<keyword evidence="3" id="KW-1185">Reference proteome</keyword>
<accession>A0A931AYH8</accession>
<comment type="similarity">
    <text evidence="1">Belongs to the peptidase S58 family.</text>
</comment>
<evidence type="ECO:0000256" key="1">
    <source>
        <dbReference type="ARBA" id="ARBA00007068"/>
    </source>
</evidence>
<name>A0A931AYH8_9FIRM</name>
<dbReference type="PANTHER" id="PTHR36512:SF3">
    <property type="entry name" value="BLR5678 PROTEIN"/>
    <property type="match status" value="1"/>
</dbReference>
<comment type="caution">
    <text evidence="2">The sequence shown here is derived from an EMBL/GenBank/DDBJ whole genome shotgun (WGS) entry which is preliminary data.</text>
</comment>
<dbReference type="EMBL" id="JADPIE010000004">
    <property type="protein sequence ID" value="MBF8437138.1"/>
    <property type="molecule type" value="Genomic_DNA"/>
</dbReference>
<dbReference type="InterPro" id="IPR016117">
    <property type="entry name" value="ArgJ-like_dom_sf"/>
</dbReference>
<dbReference type="Pfam" id="PF03576">
    <property type="entry name" value="Peptidase_S58"/>
    <property type="match status" value="1"/>
</dbReference>
<evidence type="ECO:0000313" key="2">
    <source>
        <dbReference type="EMBL" id="MBF8437138.1"/>
    </source>
</evidence>